<name>A0A7C9JB61_9ACTN</name>
<evidence type="ECO:0000313" key="2">
    <source>
        <dbReference type="Proteomes" id="UP000479526"/>
    </source>
</evidence>
<dbReference type="PANTHER" id="PTHR39186">
    <property type="entry name" value="DUF2071 FAMILY PROTEIN"/>
    <property type="match status" value="1"/>
</dbReference>
<accession>A0A7C9JB61</accession>
<dbReference type="RefSeq" id="WP_161479523.1">
    <property type="nucleotide sequence ID" value="NZ_WXEW01000003.1"/>
</dbReference>
<keyword evidence="2" id="KW-1185">Reference proteome</keyword>
<evidence type="ECO:0000313" key="1">
    <source>
        <dbReference type="EMBL" id="NAS22104.1"/>
    </source>
</evidence>
<comment type="caution">
    <text evidence="1">The sequence shown here is derived from an EMBL/GenBank/DDBJ whole genome shotgun (WGS) entry which is preliminary data.</text>
</comment>
<dbReference type="PANTHER" id="PTHR39186:SF1">
    <property type="entry name" value="DUF2071 DOMAIN-CONTAINING PROTEIN"/>
    <property type="match status" value="1"/>
</dbReference>
<gene>
    <name evidence="1" type="ORF">GT755_10455</name>
</gene>
<dbReference type="Proteomes" id="UP000479526">
    <property type="component" value="Unassembled WGS sequence"/>
</dbReference>
<sequence>MVTLPVMYQSWSHITFLHWRFPAALIQSLLPPGLTAERHDGSAWVGLTPFLMEDVRPPVVPALPWLSRFPETNVRTYVHDEQGRGGLWFLSLDAARLPAVAAGRAGYWLPYYWSAMSVRVDADRVAYRCRRHGRAGISGDVDVEIGEPVAPEALTDFLTERYRLFTVVAGRLATAEVEHPRWSLRRARVTALDQNLLQAAGLSADAAPIAHTSEGVRVRVGMWRWC</sequence>
<dbReference type="SUPFAM" id="SSF160104">
    <property type="entry name" value="Acetoacetate decarboxylase-like"/>
    <property type="match status" value="1"/>
</dbReference>
<dbReference type="InterPro" id="IPR023375">
    <property type="entry name" value="ADC_dom_sf"/>
</dbReference>
<reference evidence="1 2" key="1">
    <citation type="submission" date="2020-01" db="EMBL/GenBank/DDBJ databases">
        <title>Herbidospora sp. NEAU-GS84 nov., a novel actinomycete isolated from soil.</title>
        <authorList>
            <person name="Han L."/>
        </authorList>
    </citation>
    <scope>NUCLEOTIDE SEQUENCE [LARGE SCALE GENOMIC DNA]</scope>
    <source>
        <strain evidence="1 2">NEAU-GS84</strain>
    </source>
</reference>
<dbReference type="EMBL" id="WXEW01000003">
    <property type="protein sequence ID" value="NAS22104.1"/>
    <property type="molecule type" value="Genomic_DNA"/>
</dbReference>
<dbReference type="AlphaFoldDB" id="A0A7C9JB61"/>
<protein>
    <submittedName>
        <fullName evidence="1">DUF2071 domain-containing protein</fullName>
    </submittedName>
</protein>
<organism evidence="1 2">
    <name type="scientific">Herbidospora solisilvae</name>
    <dbReference type="NCBI Taxonomy" id="2696284"/>
    <lineage>
        <taxon>Bacteria</taxon>
        <taxon>Bacillati</taxon>
        <taxon>Actinomycetota</taxon>
        <taxon>Actinomycetes</taxon>
        <taxon>Streptosporangiales</taxon>
        <taxon>Streptosporangiaceae</taxon>
        <taxon>Herbidospora</taxon>
    </lineage>
</organism>
<dbReference type="Gene3D" id="2.40.400.10">
    <property type="entry name" value="Acetoacetate decarboxylase-like"/>
    <property type="match status" value="1"/>
</dbReference>
<proteinExistence type="predicted"/>
<dbReference type="Pfam" id="PF09844">
    <property type="entry name" value="DUF2071"/>
    <property type="match status" value="1"/>
</dbReference>
<dbReference type="InterPro" id="IPR018644">
    <property type="entry name" value="DUF2071"/>
</dbReference>